<keyword evidence="2" id="KW-0472">Membrane</keyword>
<keyword evidence="4" id="KW-1185">Reference proteome</keyword>
<sequence length="139" mass="15963">MLKFRHHNFRYGTQACAVISVVVVIHLILLLLFLFSVAHQDKDNDVVLKLNPTLEEEAEQTRRGAIRLSFHHKRSIQDWENYEEDNDRVGSTTEDRSNAAFASDDLPVDNQLRTEAEASEVEDLDPINNSMLHDPDTTF</sequence>
<dbReference type="EMBL" id="VAHF01000010">
    <property type="protein sequence ID" value="TXG52547.1"/>
    <property type="molecule type" value="Genomic_DNA"/>
</dbReference>
<protein>
    <submittedName>
        <fullName evidence="3">Uncharacterized protein</fullName>
    </submittedName>
</protein>
<keyword evidence="2" id="KW-0812">Transmembrane</keyword>
<accession>A0A5C7H6H3</accession>
<proteinExistence type="predicted"/>
<name>A0A5C7H6H3_9ROSI</name>
<keyword evidence="2" id="KW-1133">Transmembrane helix</keyword>
<comment type="caution">
    <text evidence="3">The sequence shown here is derived from an EMBL/GenBank/DDBJ whole genome shotgun (WGS) entry which is preliminary data.</text>
</comment>
<evidence type="ECO:0000313" key="3">
    <source>
        <dbReference type="EMBL" id="TXG52547.1"/>
    </source>
</evidence>
<evidence type="ECO:0000256" key="2">
    <source>
        <dbReference type="SAM" id="Phobius"/>
    </source>
</evidence>
<feature type="region of interest" description="Disordered" evidence="1">
    <location>
        <begin position="81"/>
        <end position="139"/>
    </location>
</feature>
<organism evidence="3 4">
    <name type="scientific">Acer yangbiense</name>
    <dbReference type="NCBI Taxonomy" id="1000413"/>
    <lineage>
        <taxon>Eukaryota</taxon>
        <taxon>Viridiplantae</taxon>
        <taxon>Streptophyta</taxon>
        <taxon>Embryophyta</taxon>
        <taxon>Tracheophyta</taxon>
        <taxon>Spermatophyta</taxon>
        <taxon>Magnoliopsida</taxon>
        <taxon>eudicotyledons</taxon>
        <taxon>Gunneridae</taxon>
        <taxon>Pentapetalae</taxon>
        <taxon>rosids</taxon>
        <taxon>malvids</taxon>
        <taxon>Sapindales</taxon>
        <taxon>Sapindaceae</taxon>
        <taxon>Hippocastanoideae</taxon>
        <taxon>Acereae</taxon>
        <taxon>Acer</taxon>
    </lineage>
</organism>
<evidence type="ECO:0000256" key="1">
    <source>
        <dbReference type="SAM" id="MobiDB-lite"/>
    </source>
</evidence>
<gene>
    <name evidence="3" type="ORF">EZV62_021716</name>
</gene>
<feature type="transmembrane region" description="Helical" evidence="2">
    <location>
        <begin position="12"/>
        <end position="35"/>
    </location>
</feature>
<dbReference type="Proteomes" id="UP000323000">
    <property type="component" value="Chromosome 10"/>
</dbReference>
<dbReference type="AlphaFoldDB" id="A0A5C7H6H3"/>
<reference evidence="4" key="1">
    <citation type="journal article" date="2019" name="Gigascience">
        <title>De novo genome assembly of the endangered Acer yangbiense, a plant species with extremely small populations endemic to Yunnan Province, China.</title>
        <authorList>
            <person name="Yang J."/>
            <person name="Wariss H.M."/>
            <person name="Tao L."/>
            <person name="Zhang R."/>
            <person name="Yun Q."/>
            <person name="Hollingsworth P."/>
            <person name="Dao Z."/>
            <person name="Luo G."/>
            <person name="Guo H."/>
            <person name="Ma Y."/>
            <person name="Sun W."/>
        </authorList>
    </citation>
    <scope>NUCLEOTIDE SEQUENCE [LARGE SCALE GENOMIC DNA]</scope>
    <source>
        <strain evidence="4">cv. Malutang</strain>
    </source>
</reference>
<evidence type="ECO:0000313" key="4">
    <source>
        <dbReference type="Proteomes" id="UP000323000"/>
    </source>
</evidence>